<keyword evidence="1" id="KW-0472">Membrane</keyword>
<feature type="transmembrane region" description="Helical" evidence="1">
    <location>
        <begin position="75"/>
        <end position="97"/>
    </location>
</feature>
<evidence type="ECO:0000313" key="3">
    <source>
        <dbReference type="Proteomes" id="UP000502756"/>
    </source>
</evidence>
<dbReference type="InterPro" id="IPR025671">
    <property type="entry name" value="HXXEE"/>
</dbReference>
<evidence type="ECO:0000313" key="2">
    <source>
        <dbReference type="EMBL" id="QJW89933.1"/>
    </source>
</evidence>
<keyword evidence="1" id="KW-0812">Transmembrane</keyword>
<sequence length="200" mass="22732">MLNFLRQHWFDLGAGLALASLLYLYDHPDLSDLSFLLWLNLIGLFAHQYEEYRFPGTFPRMLNRVMYRSAQPDRFPLNPQTALLINVGLGWTLYASAAFLADRALWLGIAAVLVSAGNWLAHTLLFNWRGRTFYNAGMLTAWVFFLPIAGFFCWYIIHFDRGSPMDYVAGTGLGLLVSGLTVKLIGWLADPQTPYAFRGR</sequence>
<dbReference type="RefSeq" id="WP_171739777.1">
    <property type="nucleotide sequence ID" value="NZ_CP053435.1"/>
</dbReference>
<accession>A0A6M5Y9P6</accession>
<dbReference type="AlphaFoldDB" id="A0A6M5Y9P6"/>
<reference evidence="2 3" key="1">
    <citation type="submission" date="2020-05" db="EMBL/GenBank/DDBJ databases">
        <title>Genome sequencing of Spirosoma sp. TS118.</title>
        <authorList>
            <person name="Lee J.-H."/>
            <person name="Jeong S."/>
            <person name="Zhao L."/>
            <person name="Jung J.-H."/>
            <person name="Kim M.-K."/>
            <person name="Lim S."/>
        </authorList>
    </citation>
    <scope>NUCLEOTIDE SEQUENCE [LARGE SCALE GENOMIC DNA]</scope>
    <source>
        <strain evidence="2 3">TS118</strain>
    </source>
</reference>
<keyword evidence="1" id="KW-1133">Transmembrane helix</keyword>
<dbReference type="KEGG" id="stae:HNV11_11360"/>
<evidence type="ECO:0000256" key="1">
    <source>
        <dbReference type="SAM" id="Phobius"/>
    </source>
</evidence>
<dbReference type="EMBL" id="CP053435">
    <property type="protein sequence ID" value="QJW89933.1"/>
    <property type="molecule type" value="Genomic_DNA"/>
</dbReference>
<gene>
    <name evidence="2" type="ORF">HNV11_11360</name>
</gene>
<proteinExistence type="predicted"/>
<dbReference type="Proteomes" id="UP000502756">
    <property type="component" value="Chromosome"/>
</dbReference>
<feature type="transmembrane region" description="Helical" evidence="1">
    <location>
        <begin position="169"/>
        <end position="189"/>
    </location>
</feature>
<protein>
    <submittedName>
        <fullName evidence="2">HXXEE domain-containing protein</fullName>
    </submittedName>
</protein>
<feature type="transmembrane region" description="Helical" evidence="1">
    <location>
        <begin position="133"/>
        <end position="157"/>
    </location>
</feature>
<keyword evidence="3" id="KW-1185">Reference proteome</keyword>
<organism evidence="2 3">
    <name type="scientific">Spirosoma taeanense</name>
    <dbReference type="NCBI Taxonomy" id="2735870"/>
    <lineage>
        <taxon>Bacteria</taxon>
        <taxon>Pseudomonadati</taxon>
        <taxon>Bacteroidota</taxon>
        <taxon>Cytophagia</taxon>
        <taxon>Cytophagales</taxon>
        <taxon>Cytophagaceae</taxon>
        <taxon>Spirosoma</taxon>
    </lineage>
</organism>
<name>A0A6M5Y9P6_9BACT</name>
<feature type="transmembrane region" description="Helical" evidence="1">
    <location>
        <begin position="103"/>
        <end position="121"/>
    </location>
</feature>
<dbReference type="Pfam" id="PF13787">
    <property type="entry name" value="HXXEE"/>
    <property type="match status" value="1"/>
</dbReference>